<proteinExistence type="predicted"/>
<sequence>MSPVLLFRIKPLKENMIISLETYADFPGIGSMPVEDGFRVTKTGSERLTSTPREIIRSH</sequence>
<evidence type="ECO:0008006" key="3">
    <source>
        <dbReference type="Google" id="ProtNLM"/>
    </source>
</evidence>
<keyword evidence="2" id="KW-1185">Reference proteome</keyword>
<dbReference type="AlphaFoldDB" id="A0A133VE89"/>
<organism evidence="1 2">
    <name type="scientific">candidate division MSBL1 archaeon SCGC-AAA382A13</name>
    <dbReference type="NCBI Taxonomy" id="1698279"/>
    <lineage>
        <taxon>Archaea</taxon>
        <taxon>Methanobacteriati</taxon>
        <taxon>Methanobacteriota</taxon>
        <taxon>candidate division MSBL1</taxon>
    </lineage>
</organism>
<dbReference type="EMBL" id="LHYD01000044">
    <property type="protein sequence ID" value="KXB04768.1"/>
    <property type="molecule type" value="Genomic_DNA"/>
</dbReference>
<name>A0A133VE89_9EURY</name>
<dbReference type="InterPro" id="IPR036005">
    <property type="entry name" value="Creatinase/aminopeptidase-like"/>
</dbReference>
<dbReference type="SUPFAM" id="SSF55920">
    <property type="entry name" value="Creatinase/aminopeptidase"/>
    <property type="match status" value="1"/>
</dbReference>
<gene>
    <name evidence="1" type="ORF">AKJ50_02025</name>
</gene>
<reference evidence="1 2" key="1">
    <citation type="journal article" date="2016" name="Sci. Rep.">
        <title>Metabolic traits of an uncultured archaeal lineage -MSBL1- from brine pools of the Red Sea.</title>
        <authorList>
            <person name="Mwirichia R."/>
            <person name="Alam I."/>
            <person name="Rashid M."/>
            <person name="Vinu M."/>
            <person name="Ba-Alawi W."/>
            <person name="Anthony Kamau A."/>
            <person name="Kamanda Ngugi D."/>
            <person name="Goker M."/>
            <person name="Klenk H.P."/>
            <person name="Bajic V."/>
            <person name="Stingl U."/>
        </authorList>
    </citation>
    <scope>NUCLEOTIDE SEQUENCE [LARGE SCALE GENOMIC DNA]</scope>
    <source>
        <strain evidence="1">SCGC-AAA382A13</strain>
    </source>
</reference>
<comment type="caution">
    <text evidence="1">The sequence shown here is derived from an EMBL/GenBank/DDBJ whole genome shotgun (WGS) entry which is preliminary data.</text>
</comment>
<accession>A0A133VE89</accession>
<evidence type="ECO:0000313" key="2">
    <source>
        <dbReference type="Proteomes" id="UP000070311"/>
    </source>
</evidence>
<evidence type="ECO:0000313" key="1">
    <source>
        <dbReference type="EMBL" id="KXB04768.1"/>
    </source>
</evidence>
<dbReference type="Gene3D" id="3.90.230.10">
    <property type="entry name" value="Creatinase/methionine aminopeptidase superfamily"/>
    <property type="match status" value="1"/>
</dbReference>
<protein>
    <recommendedName>
        <fullName evidence="3">Peptidase M24 domain-containing protein</fullName>
    </recommendedName>
</protein>
<dbReference type="Proteomes" id="UP000070311">
    <property type="component" value="Unassembled WGS sequence"/>
</dbReference>